<evidence type="ECO:0000313" key="2">
    <source>
        <dbReference type="EMBL" id="ETW77299.1"/>
    </source>
</evidence>
<feature type="region of interest" description="Disordered" evidence="1">
    <location>
        <begin position="131"/>
        <end position="192"/>
    </location>
</feature>
<keyword evidence="3" id="KW-1185">Reference proteome</keyword>
<feature type="compositionally biased region" description="Pro residues" evidence="1">
    <location>
        <begin position="23"/>
        <end position="34"/>
    </location>
</feature>
<evidence type="ECO:0000256" key="1">
    <source>
        <dbReference type="SAM" id="MobiDB-lite"/>
    </source>
</evidence>
<feature type="region of interest" description="Disordered" evidence="1">
    <location>
        <begin position="19"/>
        <end position="48"/>
    </location>
</feature>
<dbReference type="Proteomes" id="UP000030671">
    <property type="component" value="Unassembled WGS sequence"/>
</dbReference>
<gene>
    <name evidence="2" type="ORF">HETIRDRAFT_454636</name>
</gene>
<name>W4JV13_HETIT</name>
<evidence type="ECO:0000313" key="3">
    <source>
        <dbReference type="Proteomes" id="UP000030671"/>
    </source>
</evidence>
<feature type="region of interest" description="Disordered" evidence="1">
    <location>
        <begin position="246"/>
        <end position="297"/>
    </location>
</feature>
<proteinExistence type="predicted"/>
<reference evidence="2 3" key="1">
    <citation type="journal article" date="2012" name="New Phytol.">
        <title>Insight into trade-off between wood decay and parasitism from the genome of a fungal forest pathogen.</title>
        <authorList>
            <person name="Olson A."/>
            <person name="Aerts A."/>
            <person name="Asiegbu F."/>
            <person name="Belbahri L."/>
            <person name="Bouzid O."/>
            <person name="Broberg A."/>
            <person name="Canback B."/>
            <person name="Coutinho P.M."/>
            <person name="Cullen D."/>
            <person name="Dalman K."/>
            <person name="Deflorio G."/>
            <person name="van Diepen L.T."/>
            <person name="Dunand C."/>
            <person name="Duplessis S."/>
            <person name="Durling M."/>
            <person name="Gonthier P."/>
            <person name="Grimwood J."/>
            <person name="Fossdal C.G."/>
            <person name="Hansson D."/>
            <person name="Henrissat B."/>
            <person name="Hietala A."/>
            <person name="Himmelstrand K."/>
            <person name="Hoffmeister D."/>
            <person name="Hogberg N."/>
            <person name="James T.Y."/>
            <person name="Karlsson M."/>
            <person name="Kohler A."/>
            <person name="Kues U."/>
            <person name="Lee Y.H."/>
            <person name="Lin Y.C."/>
            <person name="Lind M."/>
            <person name="Lindquist E."/>
            <person name="Lombard V."/>
            <person name="Lucas S."/>
            <person name="Lunden K."/>
            <person name="Morin E."/>
            <person name="Murat C."/>
            <person name="Park J."/>
            <person name="Raffaello T."/>
            <person name="Rouze P."/>
            <person name="Salamov A."/>
            <person name="Schmutz J."/>
            <person name="Solheim H."/>
            <person name="Stahlberg J."/>
            <person name="Velez H."/>
            <person name="de Vries R.P."/>
            <person name="Wiebenga A."/>
            <person name="Woodward S."/>
            <person name="Yakovlev I."/>
            <person name="Garbelotto M."/>
            <person name="Martin F."/>
            <person name="Grigoriev I.V."/>
            <person name="Stenlid J."/>
        </authorList>
    </citation>
    <scope>NUCLEOTIDE SEQUENCE [LARGE SCALE GENOMIC DNA]</scope>
    <source>
        <strain evidence="2 3">TC 32-1</strain>
    </source>
</reference>
<accession>W4JV13</accession>
<protein>
    <submittedName>
        <fullName evidence="2">Uncharacterized protein</fullName>
    </submittedName>
</protein>
<feature type="compositionally biased region" description="Basic residues" evidence="1">
    <location>
        <begin position="131"/>
        <end position="140"/>
    </location>
</feature>
<feature type="compositionally biased region" description="Low complexity" evidence="1">
    <location>
        <begin position="166"/>
        <end position="189"/>
    </location>
</feature>
<sequence>MGDLAAAAVTLSHLGLAFRTRPSLPPPCPSPPARSLPMRAQEPKRRRRRAALLWLSAGDVTGSELAHTRNAHTRPGHSRDSTSSGKSHRSSSGRGTPGERLGSRAEARAGLRAFGQRSCAAKHLFEESAHRTHTHTHTHAQTHSSPSIHIRDVPPPSSPSAPPSAPCGHHPSPPSSSSSTAPPLLLSPPKHALIPTMIPDPLISPYRPRPRPVLSFPPRPAPFAQPTLTRPALPLASLDRVAIPRPRVLQHSAPSSVSPPLPSRRAARTAADLPLPPHRRAHAHNISTRTDPPPPRP</sequence>
<dbReference type="AlphaFoldDB" id="W4JV13"/>
<feature type="compositionally biased region" description="Pro residues" evidence="1">
    <location>
        <begin position="153"/>
        <end position="165"/>
    </location>
</feature>
<dbReference type="HOGENOM" id="CLU_937071_0_0_1"/>
<dbReference type="InParanoid" id="W4JV13"/>
<dbReference type="RefSeq" id="XP_009550821.1">
    <property type="nucleotide sequence ID" value="XM_009552526.1"/>
</dbReference>
<organism evidence="2 3">
    <name type="scientific">Heterobasidion irregulare (strain TC 32-1)</name>
    <dbReference type="NCBI Taxonomy" id="747525"/>
    <lineage>
        <taxon>Eukaryota</taxon>
        <taxon>Fungi</taxon>
        <taxon>Dikarya</taxon>
        <taxon>Basidiomycota</taxon>
        <taxon>Agaricomycotina</taxon>
        <taxon>Agaricomycetes</taxon>
        <taxon>Russulales</taxon>
        <taxon>Bondarzewiaceae</taxon>
        <taxon>Heterobasidion</taxon>
        <taxon>Heterobasidion annosum species complex</taxon>
    </lineage>
</organism>
<feature type="region of interest" description="Disordered" evidence="1">
    <location>
        <begin position="209"/>
        <end position="228"/>
    </location>
</feature>
<dbReference type="KEGG" id="hir:HETIRDRAFT_454636"/>
<dbReference type="GeneID" id="20676536"/>
<dbReference type="EMBL" id="KI925463">
    <property type="protein sequence ID" value="ETW77299.1"/>
    <property type="molecule type" value="Genomic_DNA"/>
</dbReference>
<feature type="region of interest" description="Disordered" evidence="1">
    <location>
        <begin position="64"/>
        <end position="104"/>
    </location>
</feature>